<organism evidence="2">
    <name type="scientific">uncultured Propionibacteriaceae bacterium</name>
    <dbReference type="NCBI Taxonomy" id="257457"/>
    <lineage>
        <taxon>Bacteria</taxon>
        <taxon>Bacillati</taxon>
        <taxon>Actinomycetota</taxon>
        <taxon>Actinomycetes</taxon>
        <taxon>Propionibacteriales</taxon>
        <taxon>Propionibacteriaceae</taxon>
        <taxon>environmental samples</taxon>
    </lineage>
</organism>
<keyword evidence="1" id="KW-1133">Transmembrane helix</keyword>
<reference evidence="2" key="1">
    <citation type="submission" date="2020-02" db="EMBL/GenBank/DDBJ databases">
        <authorList>
            <person name="Meier V. D."/>
        </authorList>
    </citation>
    <scope>NUCLEOTIDE SEQUENCE</scope>
    <source>
        <strain evidence="2">AVDCRST_MAG75</strain>
    </source>
</reference>
<feature type="transmembrane region" description="Helical" evidence="1">
    <location>
        <begin position="29"/>
        <end position="48"/>
    </location>
</feature>
<dbReference type="AlphaFoldDB" id="A0A6J4N1C5"/>
<gene>
    <name evidence="2" type="ORF">AVDCRST_MAG75-420</name>
</gene>
<accession>A0A6J4N1C5</accession>
<name>A0A6J4N1C5_9ACTN</name>
<keyword evidence="1" id="KW-0812">Transmembrane</keyword>
<evidence type="ECO:0000256" key="1">
    <source>
        <dbReference type="SAM" id="Phobius"/>
    </source>
</evidence>
<protein>
    <submittedName>
        <fullName evidence="2">Uncharacterized protein</fullName>
    </submittedName>
</protein>
<keyword evidence="1" id="KW-0472">Membrane</keyword>
<evidence type="ECO:0000313" key="2">
    <source>
        <dbReference type="EMBL" id="CAA9374736.1"/>
    </source>
</evidence>
<dbReference type="EMBL" id="CADCUO010000029">
    <property type="protein sequence ID" value="CAA9374736.1"/>
    <property type="molecule type" value="Genomic_DNA"/>
</dbReference>
<sequence length="49" mass="5335">MLYRSHAPVYLSPMLGPHRFRDGVTSIELLVLAGILTIAFGLLLQLIGA</sequence>
<proteinExistence type="predicted"/>